<dbReference type="Gene3D" id="3.30.40.10">
    <property type="entry name" value="Zinc/RING finger domain, C3HC4 (zinc finger)"/>
    <property type="match status" value="1"/>
</dbReference>
<dbReference type="GO" id="GO:0000288">
    <property type="term" value="P:nuclear-transcribed mRNA catabolic process, deadenylation-dependent decay"/>
    <property type="evidence" value="ECO:0007669"/>
    <property type="project" value="TreeGrafter"/>
</dbReference>
<dbReference type="GO" id="GO:0008270">
    <property type="term" value="F:zinc ion binding"/>
    <property type="evidence" value="ECO:0007669"/>
    <property type="project" value="UniProtKB-KW"/>
</dbReference>
<dbReference type="PROSITE" id="PS50089">
    <property type="entry name" value="ZF_RING_2"/>
    <property type="match status" value="1"/>
</dbReference>
<dbReference type="Pfam" id="PF21206">
    <property type="entry name" value="Roquin_1_2-like_ROQ"/>
    <property type="match status" value="1"/>
</dbReference>
<evidence type="ECO:0000256" key="3">
    <source>
        <dbReference type="ARBA" id="ARBA00022679"/>
    </source>
</evidence>
<dbReference type="PANTHER" id="PTHR13139:SF54">
    <property type="entry name" value="RING-TYPE E3 UBIQUITIN TRANSFERASE"/>
    <property type="match status" value="1"/>
</dbReference>
<organism evidence="7">
    <name type="scientific">Cyprideis torosa</name>
    <dbReference type="NCBI Taxonomy" id="163714"/>
    <lineage>
        <taxon>Eukaryota</taxon>
        <taxon>Metazoa</taxon>
        <taxon>Ecdysozoa</taxon>
        <taxon>Arthropoda</taxon>
        <taxon>Crustacea</taxon>
        <taxon>Oligostraca</taxon>
        <taxon>Ostracoda</taxon>
        <taxon>Podocopa</taxon>
        <taxon>Podocopida</taxon>
        <taxon>Cytherocopina</taxon>
        <taxon>Cytheroidea</taxon>
        <taxon>Cytherideidae</taxon>
        <taxon>Cyprideis</taxon>
    </lineage>
</organism>
<dbReference type="GO" id="GO:0003729">
    <property type="term" value="F:mRNA binding"/>
    <property type="evidence" value="ECO:0007669"/>
    <property type="project" value="TreeGrafter"/>
</dbReference>
<dbReference type="Pfam" id="PF13445">
    <property type="entry name" value="zf-RING_UBOX"/>
    <property type="match status" value="1"/>
</dbReference>
<dbReference type="InterPro" id="IPR052249">
    <property type="entry name" value="Roquin_domain"/>
</dbReference>
<dbReference type="InterPro" id="IPR017907">
    <property type="entry name" value="Znf_RING_CS"/>
</dbReference>
<name>A0A7R8WIH6_9CRUS</name>
<gene>
    <name evidence="7" type="ORF">CTOB1V02_LOCUS8989</name>
</gene>
<dbReference type="Gene3D" id="1.20.120.1790">
    <property type="match status" value="1"/>
</dbReference>
<keyword evidence="3" id="KW-0808">Transferase</keyword>
<evidence type="ECO:0000256" key="4">
    <source>
        <dbReference type="ARBA" id="ARBA00022723"/>
    </source>
</evidence>
<dbReference type="Pfam" id="PF18386">
    <property type="entry name" value="ROQ_II"/>
    <property type="match status" value="1"/>
</dbReference>
<dbReference type="PROSITE" id="PS00518">
    <property type="entry name" value="ZF_RING_1"/>
    <property type="match status" value="1"/>
</dbReference>
<dbReference type="InterPro" id="IPR041523">
    <property type="entry name" value="ROQ_II"/>
</dbReference>
<dbReference type="GO" id="GO:0035613">
    <property type="term" value="F:RNA stem-loop binding"/>
    <property type="evidence" value="ECO:0007669"/>
    <property type="project" value="TreeGrafter"/>
</dbReference>
<dbReference type="GO" id="GO:0003725">
    <property type="term" value="F:double-stranded RNA binding"/>
    <property type="evidence" value="ECO:0007669"/>
    <property type="project" value="TreeGrafter"/>
</dbReference>
<evidence type="ECO:0000256" key="6">
    <source>
        <dbReference type="ARBA" id="ARBA00022833"/>
    </source>
</evidence>
<keyword evidence="4" id="KW-0479">Metal-binding</keyword>
<dbReference type="InterPro" id="IPR001841">
    <property type="entry name" value="Znf_RING"/>
</dbReference>
<dbReference type="EMBL" id="OB663214">
    <property type="protein sequence ID" value="CAD7231135.1"/>
    <property type="molecule type" value="Genomic_DNA"/>
</dbReference>
<dbReference type="InterPro" id="IPR013083">
    <property type="entry name" value="Znf_RING/FYVE/PHD"/>
</dbReference>
<dbReference type="SMART" id="SM00184">
    <property type="entry name" value="RING"/>
    <property type="match status" value="1"/>
</dbReference>
<accession>A0A7R8WIH6</accession>
<reference evidence="7" key="1">
    <citation type="submission" date="2020-11" db="EMBL/GenBank/DDBJ databases">
        <authorList>
            <person name="Tran Van P."/>
        </authorList>
    </citation>
    <scope>NUCLEOTIDE SEQUENCE</scope>
</reference>
<evidence type="ECO:0000313" key="7">
    <source>
        <dbReference type="EMBL" id="CAD7231135.1"/>
    </source>
</evidence>
<protein>
    <recommendedName>
        <fullName evidence="2">RING-type E3 ubiquitin transferase</fullName>
        <ecNumber evidence="2">2.3.2.27</ecNumber>
    </recommendedName>
</protein>
<evidence type="ECO:0000256" key="5">
    <source>
        <dbReference type="ARBA" id="ARBA00022771"/>
    </source>
</evidence>
<dbReference type="GO" id="GO:0010494">
    <property type="term" value="C:cytoplasmic stress granule"/>
    <property type="evidence" value="ECO:0007669"/>
    <property type="project" value="TreeGrafter"/>
</dbReference>
<keyword evidence="5" id="KW-0863">Zinc-finger</keyword>
<keyword evidence="6" id="KW-0862">Zinc</keyword>
<dbReference type="GO" id="GO:0006511">
    <property type="term" value="P:ubiquitin-dependent protein catabolic process"/>
    <property type="evidence" value="ECO:0007669"/>
    <property type="project" value="TreeGrafter"/>
</dbReference>
<dbReference type="OrthoDB" id="10067217at2759"/>
<dbReference type="GO" id="GO:0061630">
    <property type="term" value="F:ubiquitin protein ligase activity"/>
    <property type="evidence" value="ECO:0007669"/>
    <property type="project" value="UniProtKB-EC"/>
</dbReference>
<dbReference type="SUPFAM" id="SSF57850">
    <property type="entry name" value="RING/U-box"/>
    <property type="match status" value="1"/>
</dbReference>
<dbReference type="AlphaFoldDB" id="A0A7R8WIH6"/>
<sequence>MPMQAPQWTEFLICPVCQYVFSSSRPPISLVCGHTVCKVCLGKLNRTQCMFDQVSFSRHVSSYPINYALLNAAGEKSEGKMEPPHSLLSPEETEAYQRCQAVLISLAGYLKNSNPQELSSNLWTAVRTRGCQFLGPAMQEEVLKLVILALEDGSALSRKVLVMFIVQRLEGHYPQASKTSIGHVVQLLYRASCFKVFKREGDSSLMQLKEELRNYEALRREHDAQIVQIAAESGLRIAPDQWSSLLYGDTGHKSHMQRYVGRRKSYGETEIA</sequence>
<dbReference type="PANTHER" id="PTHR13139">
    <property type="entry name" value="RING FINGER AND CCCH-TYPE ZINC FINGER DOMAIN-CONTAINING PROTEIN"/>
    <property type="match status" value="1"/>
</dbReference>
<comment type="catalytic activity">
    <reaction evidence="1">
        <text>S-ubiquitinyl-[E2 ubiquitin-conjugating enzyme]-L-cysteine + [acceptor protein]-L-lysine = [E2 ubiquitin-conjugating enzyme]-L-cysteine + N(6)-ubiquitinyl-[acceptor protein]-L-lysine.</text>
        <dbReference type="EC" id="2.3.2.27"/>
    </reaction>
</comment>
<dbReference type="GO" id="GO:0000209">
    <property type="term" value="P:protein polyubiquitination"/>
    <property type="evidence" value="ECO:0007669"/>
    <property type="project" value="TreeGrafter"/>
</dbReference>
<dbReference type="InterPro" id="IPR048575">
    <property type="entry name" value="Roquin_1_2-like_ROQ"/>
</dbReference>
<evidence type="ECO:0000256" key="2">
    <source>
        <dbReference type="ARBA" id="ARBA00012483"/>
    </source>
</evidence>
<dbReference type="InterPro" id="IPR027370">
    <property type="entry name" value="Znf-RING_euk"/>
</dbReference>
<dbReference type="EC" id="2.3.2.27" evidence="2"/>
<proteinExistence type="predicted"/>
<evidence type="ECO:0000256" key="1">
    <source>
        <dbReference type="ARBA" id="ARBA00000900"/>
    </source>
</evidence>